<name>A0A9P6HLS1_9AGAM</name>
<feature type="domain" description="Xylanolytic transcriptional activator regulatory" evidence="6">
    <location>
        <begin position="492"/>
        <end position="567"/>
    </location>
</feature>
<evidence type="ECO:0000256" key="4">
    <source>
        <dbReference type="ARBA" id="ARBA00023242"/>
    </source>
</evidence>
<evidence type="ECO:0000313" key="7">
    <source>
        <dbReference type="EMBL" id="KAF9790408.1"/>
    </source>
</evidence>
<keyword evidence="8" id="KW-1185">Reference proteome</keyword>
<sequence length="944" mass="104572">MTHMLPPHSDIALGHPGLQGGLQIDPNQTQQTPPQPGQQPPPSGSGRKRRKADNGEDTGPAEPRRLRRSHEACARCRGKKIKASPVGVARPQTSCDSKYPRCTACATAGTACEQEDRHRQTLTPRGHTERIERQLLQSAALLKRHIPGFEMNNIEEICAREGLEVDHNAAGLSGYQWQARPYPPLRPGDPMPPKGFPPYPPMPQPHMLPPGYPPMPMYGPPGSPYPPPPLGMQGPPGPYNPQIHPSFQHPPQVPPQPTPVHMQPRPSSADGELKGTDPQSNDLSNSQSLAKIFGVSSSIVSNLRLAPTPVDREDLAVGSHGLSSGRDREIMFSRDPVEWKQVKVAVDGDTAFEVSLPRDREMVTQVVDAYFKRLNPHRPIFLRRDFERTLEELYEGKAQHHDPGFLCSMYLIFGLGTLSELNHRVFQRDVARQNDDQIPPVKELMGNGWPKHEEFFDCALLVKPDLRVTVSSLQALILLHWYLYTERQGRTLWRLVGSLVRLGIELGLHHDPTAQGKTFSDDEGQLRIRLWNIILIHDRGTSILLGRPLAISPFDSNTPRAQRSTELSDHFWYSPPLVEIQADIINSLYTPTRQSTDTIMRHATRIIKSMVAFRDQLPESYKTLFGGTDEWPLERRARLVEDVTADQGLTLLKLGISRLLLLRALFSSERVEYSQRHKALEDAIVSSHNIIILHNHLIKFPDIAFFVSPIPLHIAAMVILYGHMSDCRRIPHQVALEDVWMALDVLPSIRWRWERKDLNGGHPLIARLAEKILAVNLHQVGPPSHPVLLSEPDWEQDFAKMASISTPKLGHSPRSAGSAPGSGNNGSSSVYGNGFNGQGTPKMGYARQPSGHLADVPAVLFYPFFPEKVTGGENGQPSGEATGNSGGGGNYDSLLATAAAIPYGYPSSQDAFMLEEKDPVAVIPGMQMWLSNPGSVSPAYSCKN</sequence>
<dbReference type="EMBL" id="WIUZ02000002">
    <property type="protein sequence ID" value="KAF9790408.1"/>
    <property type="molecule type" value="Genomic_DNA"/>
</dbReference>
<protein>
    <submittedName>
        <fullName evidence="7">Fungal-specific transcription factor domain-containing protein</fullName>
    </submittedName>
</protein>
<dbReference type="GO" id="GO:0008270">
    <property type="term" value="F:zinc ion binding"/>
    <property type="evidence" value="ECO:0007669"/>
    <property type="project" value="InterPro"/>
</dbReference>
<keyword evidence="3" id="KW-0238">DNA-binding</keyword>
<feature type="region of interest" description="Disordered" evidence="5">
    <location>
        <begin position="224"/>
        <end position="285"/>
    </location>
</feature>
<organism evidence="7 8">
    <name type="scientific">Thelephora terrestris</name>
    <dbReference type="NCBI Taxonomy" id="56493"/>
    <lineage>
        <taxon>Eukaryota</taxon>
        <taxon>Fungi</taxon>
        <taxon>Dikarya</taxon>
        <taxon>Basidiomycota</taxon>
        <taxon>Agaricomycotina</taxon>
        <taxon>Agaricomycetes</taxon>
        <taxon>Thelephorales</taxon>
        <taxon>Thelephoraceae</taxon>
        <taxon>Thelephora</taxon>
    </lineage>
</organism>
<dbReference type="PANTHER" id="PTHR46910">
    <property type="entry name" value="TRANSCRIPTION FACTOR PDR1"/>
    <property type="match status" value="1"/>
</dbReference>
<feature type="region of interest" description="Disordered" evidence="5">
    <location>
        <begin position="1"/>
        <end position="71"/>
    </location>
</feature>
<evidence type="ECO:0000313" key="8">
    <source>
        <dbReference type="Proteomes" id="UP000736335"/>
    </source>
</evidence>
<evidence type="ECO:0000256" key="1">
    <source>
        <dbReference type="ARBA" id="ARBA00004123"/>
    </source>
</evidence>
<dbReference type="InterPro" id="IPR001138">
    <property type="entry name" value="Zn2Cys6_DnaBD"/>
</dbReference>
<dbReference type="Gene3D" id="4.10.240.10">
    <property type="entry name" value="Zn(2)-C6 fungal-type DNA-binding domain"/>
    <property type="match status" value="1"/>
</dbReference>
<dbReference type="GO" id="GO:0005634">
    <property type="term" value="C:nucleus"/>
    <property type="evidence" value="ECO:0007669"/>
    <property type="project" value="UniProtKB-SubCell"/>
</dbReference>
<evidence type="ECO:0000256" key="3">
    <source>
        <dbReference type="ARBA" id="ARBA00023125"/>
    </source>
</evidence>
<proteinExistence type="predicted"/>
<comment type="caution">
    <text evidence="7">The sequence shown here is derived from an EMBL/GenBank/DDBJ whole genome shotgun (WGS) entry which is preliminary data.</text>
</comment>
<dbReference type="OrthoDB" id="4064873at2759"/>
<evidence type="ECO:0000256" key="2">
    <source>
        <dbReference type="ARBA" id="ARBA00022723"/>
    </source>
</evidence>
<dbReference type="SMART" id="SM00906">
    <property type="entry name" value="Fungal_trans"/>
    <property type="match status" value="1"/>
</dbReference>
<dbReference type="InterPro" id="IPR050987">
    <property type="entry name" value="AtrR-like"/>
</dbReference>
<feature type="compositionally biased region" description="Low complexity" evidence="5">
    <location>
        <begin position="812"/>
        <end position="833"/>
    </location>
</feature>
<feature type="compositionally biased region" description="Pro residues" evidence="5">
    <location>
        <begin position="33"/>
        <end position="43"/>
    </location>
</feature>
<dbReference type="GO" id="GO:0003677">
    <property type="term" value="F:DNA binding"/>
    <property type="evidence" value="ECO:0007669"/>
    <property type="project" value="UniProtKB-KW"/>
</dbReference>
<evidence type="ECO:0000259" key="6">
    <source>
        <dbReference type="SMART" id="SM00906"/>
    </source>
</evidence>
<keyword evidence="2" id="KW-0479">Metal-binding</keyword>
<dbReference type="GO" id="GO:0000981">
    <property type="term" value="F:DNA-binding transcription factor activity, RNA polymerase II-specific"/>
    <property type="evidence" value="ECO:0007669"/>
    <property type="project" value="InterPro"/>
</dbReference>
<dbReference type="AlphaFoldDB" id="A0A9P6HLS1"/>
<dbReference type="Proteomes" id="UP000736335">
    <property type="component" value="Unassembled WGS sequence"/>
</dbReference>
<dbReference type="PANTHER" id="PTHR46910:SF3">
    <property type="entry name" value="HALOTOLERANCE PROTEIN 9-RELATED"/>
    <property type="match status" value="1"/>
</dbReference>
<feature type="region of interest" description="Disordered" evidence="5">
    <location>
        <begin position="805"/>
        <end position="835"/>
    </location>
</feature>
<accession>A0A9P6HLS1</accession>
<dbReference type="CDD" id="cd00067">
    <property type="entry name" value="GAL4"/>
    <property type="match status" value="1"/>
</dbReference>
<reference evidence="7" key="2">
    <citation type="submission" date="2020-11" db="EMBL/GenBank/DDBJ databases">
        <authorList>
            <consortium name="DOE Joint Genome Institute"/>
            <person name="Kuo A."/>
            <person name="Miyauchi S."/>
            <person name="Kiss E."/>
            <person name="Drula E."/>
            <person name="Kohler A."/>
            <person name="Sanchez-Garcia M."/>
            <person name="Andreopoulos B."/>
            <person name="Barry K.W."/>
            <person name="Bonito G."/>
            <person name="Buee M."/>
            <person name="Carver A."/>
            <person name="Chen C."/>
            <person name="Cichocki N."/>
            <person name="Clum A."/>
            <person name="Culley D."/>
            <person name="Crous P.W."/>
            <person name="Fauchery L."/>
            <person name="Girlanda M."/>
            <person name="Hayes R."/>
            <person name="Keri Z."/>
            <person name="Labutti K."/>
            <person name="Lipzen A."/>
            <person name="Lombard V."/>
            <person name="Magnuson J."/>
            <person name="Maillard F."/>
            <person name="Morin E."/>
            <person name="Murat C."/>
            <person name="Nolan M."/>
            <person name="Ohm R."/>
            <person name="Pangilinan J."/>
            <person name="Pereira M."/>
            <person name="Perotto S."/>
            <person name="Peter M."/>
            <person name="Riley R."/>
            <person name="Sitrit Y."/>
            <person name="Stielow B."/>
            <person name="Szollosi G."/>
            <person name="Zifcakova L."/>
            <person name="Stursova M."/>
            <person name="Spatafora J.W."/>
            <person name="Tedersoo L."/>
            <person name="Vaario L.-M."/>
            <person name="Yamada A."/>
            <person name="Yan M."/>
            <person name="Wang P."/>
            <person name="Xu J."/>
            <person name="Bruns T."/>
            <person name="Baldrian P."/>
            <person name="Vilgalys R."/>
            <person name="Henrissat B."/>
            <person name="Grigoriev I.V."/>
            <person name="Hibbett D."/>
            <person name="Nagy L.G."/>
            <person name="Martin F.M."/>
        </authorList>
    </citation>
    <scope>NUCLEOTIDE SEQUENCE</scope>
    <source>
        <strain evidence="7">UH-Tt-Lm1</strain>
    </source>
</reference>
<dbReference type="GO" id="GO:0006351">
    <property type="term" value="P:DNA-templated transcription"/>
    <property type="evidence" value="ECO:0007669"/>
    <property type="project" value="InterPro"/>
</dbReference>
<comment type="subcellular location">
    <subcellularLocation>
        <location evidence="1">Nucleus</location>
    </subcellularLocation>
</comment>
<gene>
    <name evidence="7" type="ORF">BJ322DRAFT_999468</name>
</gene>
<feature type="compositionally biased region" description="Pro residues" evidence="5">
    <location>
        <begin position="224"/>
        <end position="239"/>
    </location>
</feature>
<dbReference type="Pfam" id="PF04082">
    <property type="entry name" value="Fungal_trans"/>
    <property type="match status" value="1"/>
</dbReference>
<keyword evidence="4" id="KW-0539">Nucleus</keyword>
<dbReference type="CDD" id="cd12148">
    <property type="entry name" value="fungal_TF_MHR"/>
    <property type="match status" value="1"/>
</dbReference>
<reference evidence="7" key="1">
    <citation type="journal article" date="2020" name="Nat. Commun.">
        <title>Large-scale genome sequencing of mycorrhizal fungi provides insights into the early evolution of symbiotic traits.</title>
        <authorList>
            <person name="Miyauchi S."/>
            <person name="Kiss E."/>
            <person name="Kuo A."/>
            <person name="Drula E."/>
            <person name="Kohler A."/>
            <person name="Sanchez-Garcia M."/>
            <person name="Morin E."/>
            <person name="Andreopoulos B."/>
            <person name="Barry K.W."/>
            <person name="Bonito G."/>
            <person name="Buee M."/>
            <person name="Carver A."/>
            <person name="Chen C."/>
            <person name="Cichocki N."/>
            <person name="Clum A."/>
            <person name="Culley D."/>
            <person name="Crous P.W."/>
            <person name="Fauchery L."/>
            <person name="Girlanda M."/>
            <person name="Hayes R.D."/>
            <person name="Keri Z."/>
            <person name="LaButti K."/>
            <person name="Lipzen A."/>
            <person name="Lombard V."/>
            <person name="Magnuson J."/>
            <person name="Maillard F."/>
            <person name="Murat C."/>
            <person name="Nolan M."/>
            <person name="Ohm R.A."/>
            <person name="Pangilinan J."/>
            <person name="Pereira M.F."/>
            <person name="Perotto S."/>
            <person name="Peter M."/>
            <person name="Pfister S."/>
            <person name="Riley R."/>
            <person name="Sitrit Y."/>
            <person name="Stielow J.B."/>
            <person name="Szollosi G."/>
            <person name="Zifcakova L."/>
            <person name="Stursova M."/>
            <person name="Spatafora J.W."/>
            <person name="Tedersoo L."/>
            <person name="Vaario L.M."/>
            <person name="Yamada A."/>
            <person name="Yan M."/>
            <person name="Wang P."/>
            <person name="Xu J."/>
            <person name="Bruns T."/>
            <person name="Baldrian P."/>
            <person name="Vilgalys R."/>
            <person name="Dunand C."/>
            <person name="Henrissat B."/>
            <person name="Grigoriev I.V."/>
            <person name="Hibbett D."/>
            <person name="Nagy L.G."/>
            <person name="Martin F.M."/>
        </authorList>
    </citation>
    <scope>NUCLEOTIDE SEQUENCE</scope>
    <source>
        <strain evidence="7">UH-Tt-Lm1</strain>
    </source>
</reference>
<evidence type="ECO:0000256" key="5">
    <source>
        <dbReference type="SAM" id="MobiDB-lite"/>
    </source>
</evidence>
<dbReference type="InterPro" id="IPR007219">
    <property type="entry name" value="XnlR_reg_dom"/>
</dbReference>
<dbReference type="InterPro" id="IPR036864">
    <property type="entry name" value="Zn2-C6_fun-type_DNA-bd_sf"/>
</dbReference>